<dbReference type="PROSITE" id="PS51263">
    <property type="entry name" value="ADF_H"/>
    <property type="match status" value="1"/>
</dbReference>
<dbReference type="Proteomes" id="UP000604046">
    <property type="component" value="Unassembled WGS sequence"/>
</dbReference>
<feature type="domain" description="ADF-H" evidence="2">
    <location>
        <begin position="63"/>
        <end position="193"/>
    </location>
</feature>
<gene>
    <name evidence="3" type="primary">cof1</name>
    <name evidence="3" type="ORF">SNAT2548_LOCUS19874</name>
</gene>
<dbReference type="InterPro" id="IPR029006">
    <property type="entry name" value="ADF-H/Gelsolin-like_dom_sf"/>
</dbReference>
<dbReference type="GO" id="GO:0003779">
    <property type="term" value="F:actin binding"/>
    <property type="evidence" value="ECO:0007669"/>
    <property type="project" value="InterPro"/>
</dbReference>
<sequence length="193" mass="21169">MRTCSLKACPPAPKTSSPRRRPWPVGAFPHGPRCPWVLCWSRRSWASVSPSLPKAFIQLFNPAFGTGVQATDAALNAVESTEGRTFSYVTFELQSGAFGATQPQLVTHPMNQATDFKQLVDAMPATEPRYAMVHMPNQMVFVHWSPDTAMATTKSMYMSSAKGIQDSLGSPVSLSILAKDKNELSQELEKIAH</sequence>
<evidence type="ECO:0000313" key="3">
    <source>
        <dbReference type="EMBL" id="CAE7366112.1"/>
    </source>
</evidence>
<dbReference type="SUPFAM" id="SSF55753">
    <property type="entry name" value="Actin depolymerizing proteins"/>
    <property type="match status" value="1"/>
</dbReference>
<proteinExistence type="predicted"/>
<reference evidence="3" key="1">
    <citation type="submission" date="2021-02" db="EMBL/GenBank/DDBJ databases">
        <authorList>
            <person name="Dougan E. K."/>
            <person name="Rhodes N."/>
            <person name="Thang M."/>
            <person name="Chan C."/>
        </authorList>
    </citation>
    <scope>NUCLEOTIDE SEQUENCE</scope>
</reference>
<name>A0A812QDS5_9DINO</name>
<evidence type="ECO:0000256" key="1">
    <source>
        <dbReference type="SAM" id="MobiDB-lite"/>
    </source>
</evidence>
<dbReference type="InterPro" id="IPR002108">
    <property type="entry name" value="ADF-H"/>
</dbReference>
<feature type="region of interest" description="Disordered" evidence="1">
    <location>
        <begin position="1"/>
        <end position="24"/>
    </location>
</feature>
<dbReference type="SMART" id="SM00102">
    <property type="entry name" value="ADF"/>
    <property type="match status" value="1"/>
</dbReference>
<dbReference type="Pfam" id="PF00241">
    <property type="entry name" value="Cofilin_ADF"/>
    <property type="match status" value="1"/>
</dbReference>
<dbReference type="Gene3D" id="3.40.20.10">
    <property type="entry name" value="Severin"/>
    <property type="match status" value="1"/>
</dbReference>
<protein>
    <submittedName>
        <fullName evidence="3">Cof1 protein</fullName>
    </submittedName>
</protein>
<evidence type="ECO:0000259" key="2">
    <source>
        <dbReference type="PROSITE" id="PS51263"/>
    </source>
</evidence>
<dbReference type="AlphaFoldDB" id="A0A812QDS5"/>
<organism evidence="3 4">
    <name type="scientific">Symbiodinium natans</name>
    <dbReference type="NCBI Taxonomy" id="878477"/>
    <lineage>
        <taxon>Eukaryota</taxon>
        <taxon>Sar</taxon>
        <taxon>Alveolata</taxon>
        <taxon>Dinophyceae</taxon>
        <taxon>Suessiales</taxon>
        <taxon>Symbiodiniaceae</taxon>
        <taxon>Symbiodinium</taxon>
    </lineage>
</organism>
<evidence type="ECO:0000313" key="4">
    <source>
        <dbReference type="Proteomes" id="UP000604046"/>
    </source>
</evidence>
<accession>A0A812QDS5</accession>
<keyword evidence="4" id="KW-1185">Reference proteome</keyword>
<comment type="caution">
    <text evidence="3">The sequence shown here is derived from an EMBL/GenBank/DDBJ whole genome shotgun (WGS) entry which is preliminary data.</text>
</comment>
<dbReference type="EMBL" id="CAJNDS010002191">
    <property type="protein sequence ID" value="CAE7366112.1"/>
    <property type="molecule type" value="Genomic_DNA"/>
</dbReference>